<dbReference type="EMBL" id="CAXLJM020000129">
    <property type="protein sequence ID" value="CAL8139625.1"/>
    <property type="molecule type" value="Genomic_DNA"/>
</dbReference>
<reference evidence="2 3" key="1">
    <citation type="submission" date="2024-08" db="EMBL/GenBank/DDBJ databases">
        <authorList>
            <person name="Cucini C."/>
            <person name="Frati F."/>
        </authorList>
    </citation>
    <scope>NUCLEOTIDE SEQUENCE [LARGE SCALE GENOMIC DNA]</scope>
</reference>
<dbReference type="InterPro" id="IPR020864">
    <property type="entry name" value="MACPF"/>
</dbReference>
<proteinExistence type="predicted"/>
<accession>A0ABP1RZU0</accession>
<organism evidence="2 3">
    <name type="scientific">Orchesella dallaii</name>
    <dbReference type="NCBI Taxonomy" id="48710"/>
    <lineage>
        <taxon>Eukaryota</taxon>
        <taxon>Metazoa</taxon>
        <taxon>Ecdysozoa</taxon>
        <taxon>Arthropoda</taxon>
        <taxon>Hexapoda</taxon>
        <taxon>Collembola</taxon>
        <taxon>Entomobryomorpha</taxon>
        <taxon>Entomobryoidea</taxon>
        <taxon>Orchesellidae</taxon>
        <taxon>Orchesellinae</taxon>
        <taxon>Orchesella</taxon>
    </lineage>
</organism>
<dbReference type="Proteomes" id="UP001642540">
    <property type="component" value="Unassembled WGS sequence"/>
</dbReference>
<keyword evidence="3" id="KW-1185">Reference proteome</keyword>
<comment type="caution">
    <text evidence="2">The sequence shown here is derived from an EMBL/GenBank/DDBJ whole genome shotgun (WGS) entry which is preliminary data.</text>
</comment>
<evidence type="ECO:0000313" key="2">
    <source>
        <dbReference type="EMBL" id="CAL8139625.1"/>
    </source>
</evidence>
<feature type="domain" description="MACPF" evidence="1">
    <location>
        <begin position="4"/>
        <end position="123"/>
    </location>
</feature>
<gene>
    <name evidence="2" type="ORF">ODALV1_LOCUS27917</name>
</gene>
<evidence type="ECO:0000313" key="3">
    <source>
        <dbReference type="Proteomes" id="UP001642540"/>
    </source>
</evidence>
<dbReference type="Pfam" id="PF01823">
    <property type="entry name" value="MACPF"/>
    <property type="match status" value="1"/>
</dbReference>
<protein>
    <recommendedName>
        <fullName evidence="1">MACPF domain-containing protein</fullName>
    </recommendedName>
</protein>
<evidence type="ECO:0000259" key="1">
    <source>
        <dbReference type="Pfam" id="PF01823"/>
    </source>
</evidence>
<name>A0ABP1RZU0_9HEXA</name>
<sequence length="298" mass="34206">MFSQYKRLPDNYLEDPLAYYHFINSYGTGIITSTTFGGRFQVLVTSDRLKHDILNTDLTDKASLEGVLNQVINTDSEASRVTMLVEGGGFPASTSRKDIAQWQKMVMDAPVSLFPNVLPIYKFLELDSSVRTGRYEGLRQTVQYEQEIQNIRKVLYALDMVKTSRLSIFLKNILYEEVQRVCPSSQVSNIIKKGILDYNNLNLAKFSLRCNHKREYSEYHKEDVKRAHLFKLLPGICFTVTEKLETCEFSRMTLPPEVRCINFYKENHCHGAVGKLVTNFDDLNQAFNAGLKSFAFCE</sequence>